<accession>A0A1B3XL85</accession>
<dbReference type="STRING" id="264697.ABE28_006340"/>
<keyword evidence="2" id="KW-1185">Reference proteome</keyword>
<dbReference type="EMBL" id="CP017080">
    <property type="protein sequence ID" value="AOH53963.1"/>
    <property type="molecule type" value="Genomic_DNA"/>
</dbReference>
<dbReference type="RefSeq" id="WP_064466549.1">
    <property type="nucleotide sequence ID" value="NZ_CP017080.1"/>
</dbReference>
<evidence type="ECO:0000313" key="2">
    <source>
        <dbReference type="Proteomes" id="UP000077926"/>
    </source>
</evidence>
<proteinExistence type="predicted"/>
<sequence>MQRTTSSPTVFVRLYRKPNIQKKSPNPAYSPSFTGTNSLPSESSTALKIMYSLKADILEKIAKKVKKQYDKIKILKEVESIKVAPVSPLLSGGHFGRIQID</sequence>
<reference evidence="1 2" key="1">
    <citation type="submission" date="2016-08" db="EMBL/GenBank/DDBJ databases">
        <title>Complete genome sequence of Bacillus muralis G25-68, a strain with toxicity to nematodes.</title>
        <authorList>
            <person name="Zheng Z."/>
        </authorList>
    </citation>
    <scope>NUCLEOTIDE SEQUENCE [LARGE SCALE GENOMIC DNA]</scope>
    <source>
        <strain evidence="1 2">G25-68</strain>
    </source>
</reference>
<evidence type="ECO:0000313" key="1">
    <source>
        <dbReference type="EMBL" id="AOH53963.1"/>
    </source>
</evidence>
<organism evidence="1 2">
    <name type="scientific">Peribacillus muralis</name>
    <dbReference type="NCBI Taxonomy" id="264697"/>
    <lineage>
        <taxon>Bacteria</taxon>
        <taxon>Bacillati</taxon>
        <taxon>Bacillota</taxon>
        <taxon>Bacilli</taxon>
        <taxon>Bacillales</taxon>
        <taxon>Bacillaceae</taxon>
        <taxon>Peribacillus</taxon>
    </lineage>
</organism>
<dbReference type="Proteomes" id="UP000077926">
    <property type="component" value="Chromosome"/>
</dbReference>
<dbReference type="AlphaFoldDB" id="A0A1B3XL85"/>
<name>A0A1B3XL85_9BACI</name>
<gene>
    <name evidence="1" type="ORF">ABE28_006340</name>
</gene>
<protein>
    <submittedName>
        <fullName evidence="1">Uncharacterized protein</fullName>
    </submittedName>
</protein>
<dbReference type="KEGG" id="bmur:ABE28_006340"/>